<sequence length="144" mass="16211">MRKRATPANFPIVTTEPLVSRGALYEPTLQLDYIGDYFNLVNAKLVQPEFRDANDNYIAPWKLHDALRPGTIVAVNASLHCWIFQKKSRVRKIYQIHADSLHVLAPSDDCVEIPPVLILPRAMKTSSPTHAAVPVPLMKKIKTD</sequence>
<organism evidence="1 2">
    <name type="scientific">Sparassis crispa</name>
    <dbReference type="NCBI Taxonomy" id="139825"/>
    <lineage>
        <taxon>Eukaryota</taxon>
        <taxon>Fungi</taxon>
        <taxon>Dikarya</taxon>
        <taxon>Basidiomycota</taxon>
        <taxon>Agaricomycotina</taxon>
        <taxon>Agaricomycetes</taxon>
        <taxon>Polyporales</taxon>
        <taxon>Sparassidaceae</taxon>
        <taxon>Sparassis</taxon>
    </lineage>
</organism>
<gene>
    <name evidence="1" type="ORF">SCP_0114430</name>
</gene>
<keyword evidence="2" id="KW-1185">Reference proteome</keyword>
<name>A0A401G8R0_9APHY</name>
<dbReference type="InParanoid" id="A0A401G8R0"/>
<evidence type="ECO:0000313" key="1">
    <source>
        <dbReference type="EMBL" id="GBE78554.1"/>
    </source>
</evidence>
<proteinExistence type="predicted"/>
<dbReference type="GeneID" id="38775471"/>
<dbReference type="RefSeq" id="XP_027609467.1">
    <property type="nucleotide sequence ID" value="XM_027753666.1"/>
</dbReference>
<protein>
    <submittedName>
        <fullName evidence="1">Uncharacterized protein</fullName>
    </submittedName>
</protein>
<reference evidence="1 2" key="1">
    <citation type="journal article" date="2018" name="Sci. Rep.">
        <title>Genome sequence of the cauliflower mushroom Sparassis crispa (Hanabiratake) and its association with beneficial usage.</title>
        <authorList>
            <person name="Kiyama R."/>
            <person name="Furutani Y."/>
            <person name="Kawaguchi K."/>
            <person name="Nakanishi T."/>
        </authorList>
    </citation>
    <scope>NUCLEOTIDE SEQUENCE [LARGE SCALE GENOMIC DNA]</scope>
</reference>
<dbReference type="EMBL" id="BFAD01000001">
    <property type="protein sequence ID" value="GBE78554.1"/>
    <property type="molecule type" value="Genomic_DNA"/>
</dbReference>
<dbReference type="Proteomes" id="UP000287166">
    <property type="component" value="Unassembled WGS sequence"/>
</dbReference>
<dbReference type="OrthoDB" id="3060725at2759"/>
<evidence type="ECO:0000313" key="2">
    <source>
        <dbReference type="Proteomes" id="UP000287166"/>
    </source>
</evidence>
<dbReference type="AlphaFoldDB" id="A0A401G8R0"/>
<comment type="caution">
    <text evidence="1">The sequence shown here is derived from an EMBL/GenBank/DDBJ whole genome shotgun (WGS) entry which is preliminary data.</text>
</comment>
<accession>A0A401G8R0</accession>